<proteinExistence type="inferred from homology"/>
<comment type="subcellular location">
    <subcellularLocation>
        <location evidence="1">Nucleus</location>
    </subcellularLocation>
</comment>
<comment type="similarity">
    <text evidence="6">Belongs to the archaeal Rpo3/eukaryotic RPB3 RNA polymerase subunit family.</text>
</comment>
<keyword evidence="9" id="KW-1185">Reference proteome</keyword>
<organism evidence="8 9">
    <name type="scientific">Pyrenophora seminiperda CCB06</name>
    <dbReference type="NCBI Taxonomy" id="1302712"/>
    <lineage>
        <taxon>Eukaryota</taxon>
        <taxon>Fungi</taxon>
        <taxon>Dikarya</taxon>
        <taxon>Ascomycota</taxon>
        <taxon>Pezizomycotina</taxon>
        <taxon>Dothideomycetes</taxon>
        <taxon>Pleosporomycetidae</taxon>
        <taxon>Pleosporales</taxon>
        <taxon>Pleosporineae</taxon>
        <taxon>Pleosporaceae</taxon>
        <taxon>Pyrenophora</taxon>
    </lineage>
</organism>
<dbReference type="CDD" id="cd07032">
    <property type="entry name" value="RNAP_I_II_AC40"/>
    <property type="match status" value="1"/>
</dbReference>
<dbReference type="InterPro" id="IPR033901">
    <property type="entry name" value="RNAPI/III_AC40"/>
</dbReference>
<evidence type="ECO:0000313" key="8">
    <source>
        <dbReference type="EMBL" id="RMZ66636.1"/>
    </source>
</evidence>
<dbReference type="InterPro" id="IPR036643">
    <property type="entry name" value="RNApol_insert_sf"/>
</dbReference>
<keyword evidence="5" id="KW-0539">Nucleus</keyword>
<dbReference type="GO" id="GO:0055029">
    <property type="term" value="C:nuclear DNA-directed RNA polymerase complex"/>
    <property type="evidence" value="ECO:0007669"/>
    <property type="project" value="UniProtKB-ARBA"/>
</dbReference>
<dbReference type="PROSITE" id="PS00446">
    <property type="entry name" value="RNA_POL_D_30KD"/>
    <property type="match status" value="1"/>
</dbReference>
<dbReference type="Pfam" id="PF01193">
    <property type="entry name" value="RNA_pol_L"/>
    <property type="match status" value="1"/>
</dbReference>
<dbReference type="GO" id="GO:0046983">
    <property type="term" value="F:protein dimerization activity"/>
    <property type="evidence" value="ECO:0007669"/>
    <property type="project" value="InterPro"/>
</dbReference>
<accession>A0A3M7LWU1</accession>
<dbReference type="OrthoDB" id="270173at2759"/>
<dbReference type="GO" id="GO:0005666">
    <property type="term" value="C:RNA polymerase III complex"/>
    <property type="evidence" value="ECO:0007669"/>
    <property type="project" value="TreeGrafter"/>
</dbReference>
<name>A0A3M7LWU1_9PLEO</name>
<dbReference type="Pfam" id="PF01000">
    <property type="entry name" value="RNA_pol_A_bac"/>
    <property type="match status" value="1"/>
</dbReference>
<evidence type="ECO:0000256" key="3">
    <source>
        <dbReference type="ARBA" id="ARBA00022478"/>
    </source>
</evidence>
<dbReference type="InterPro" id="IPR036603">
    <property type="entry name" value="RBP11-like"/>
</dbReference>
<keyword evidence="3" id="KW-0240">DNA-directed RNA polymerase</keyword>
<dbReference type="FunFam" id="2.170.120.12:FF:000003">
    <property type="entry name" value="Dna-directed rna polymerases i and iii subunit"/>
    <property type="match status" value="1"/>
</dbReference>
<sequence>MGLLPTDTTNLELTAAKMSTPSAELLMKRKTLGIGPETVTNQQSTDFPYHWPGENHEWNLDYFRDNFNVVFHANDPKDAQFSLTGIDTSVANAFRRILLAEIPTLAIEDVFIHQNTSIIQDEVLAHRLGLIPLCGDREGLRWMKWYAKPTEEDAGSGTPTHYNTVALTLNAKCTWQEGGLQRAVAGETDPDKLYVGHNVYAKHLLFEPNGDQAERFPIAQGKHIQSTNPDILICKMRPGQEIRLRMHAIKGIGQDHAKFSPVATASYRLMPTINITRPIVGTDAKKFARCFPRGVIRLDTVTAADVEKNPELEGQEGELKAVVQNPMNDTVSRECLRHPEFKDKVELGRIRDHFIFRVESTGQWESDELFLESVKLLKIKCQRIKRGLDEMMQ</sequence>
<dbReference type="GO" id="GO:0003899">
    <property type="term" value="F:DNA-directed RNA polymerase activity"/>
    <property type="evidence" value="ECO:0007669"/>
    <property type="project" value="InterPro"/>
</dbReference>
<dbReference type="PANTHER" id="PTHR11800">
    <property type="entry name" value="DNA-DIRECTED RNA POLYMERASE"/>
    <property type="match status" value="1"/>
</dbReference>
<evidence type="ECO:0000256" key="1">
    <source>
        <dbReference type="ARBA" id="ARBA00004123"/>
    </source>
</evidence>
<dbReference type="SMART" id="SM00662">
    <property type="entry name" value="RPOLD"/>
    <property type="match status" value="1"/>
</dbReference>
<evidence type="ECO:0000256" key="2">
    <source>
        <dbReference type="ARBA" id="ARBA00022083"/>
    </source>
</evidence>
<evidence type="ECO:0000313" key="9">
    <source>
        <dbReference type="Proteomes" id="UP000265663"/>
    </source>
</evidence>
<dbReference type="AlphaFoldDB" id="A0A3M7LWU1"/>
<dbReference type="InterPro" id="IPR022842">
    <property type="entry name" value="RNAP_Rpo3/Rpb3/RPAC1"/>
</dbReference>
<dbReference type="Proteomes" id="UP000265663">
    <property type="component" value="Unassembled WGS sequence"/>
</dbReference>
<feature type="domain" description="DNA-directed RNA polymerase RpoA/D/Rpb3-type" evidence="7">
    <location>
        <begin position="78"/>
        <end position="387"/>
    </location>
</feature>
<dbReference type="GO" id="GO:0005736">
    <property type="term" value="C:RNA polymerase I complex"/>
    <property type="evidence" value="ECO:0007669"/>
    <property type="project" value="TreeGrafter"/>
</dbReference>
<evidence type="ECO:0000256" key="6">
    <source>
        <dbReference type="ARBA" id="ARBA00025804"/>
    </source>
</evidence>
<dbReference type="HAMAP" id="MF_00320">
    <property type="entry name" value="RNApol_arch_Rpo3"/>
    <property type="match status" value="1"/>
</dbReference>
<dbReference type="InterPro" id="IPR001514">
    <property type="entry name" value="DNA-dir_RNA_pol_30-40kDasu_CS"/>
</dbReference>
<protein>
    <recommendedName>
        <fullName evidence="2">DNA-directed RNA polymerases I and III subunit RPAC1</fullName>
    </recommendedName>
</protein>
<dbReference type="PANTHER" id="PTHR11800:SF13">
    <property type="entry name" value="DNA-DIRECTED RNA POLYMERASES I AND III SUBUNIT RPAC1"/>
    <property type="match status" value="1"/>
</dbReference>
<evidence type="ECO:0000259" key="7">
    <source>
        <dbReference type="SMART" id="SM00662"/>
    </source>
</evidence>
<dbReference type="GO" id="GO:0006351">
    <property type="term" value="P:DNA-templated transcription"/>
    <property type="evidence" value="ECO:0007669"/>
    <property type="project" value="InterPro"/>
</dbReference>
<dbReference type="Gene3D" id="2.170.120.12">
    <property type="entry name" value="DNA-directed RNA polymerase, insert domain"/>
    <property type="match status" value="1"/>
</dbReference>
<dbReference type="InterPro" id="IPR050518">
    <property type="entry name" value="Rpo3/RPB3_RNA_Pol_subunit"/>
</dbReference>
<keyword evidence="4" id="KW-0804">Transcription</keyword>
<dbReference type="SUPFAM" id="SSF55257">
    <property type="entry name" value="RBP11-like subunits of RNA polymerase"/>
    <property type="match status" value="1"/>
</dbReference>
<dbReference type="EMBL" id="KE747809">
    <property type="protein sequence ID" value="RMZ66636.1"/>
    <property type="molecule type" value="Genomic_DNA"/>
</dbReference>
<dbReference type="GO" id="GO:0003677">
    <property type="term" value="F:DNA binding"/>
    <property type="evidence" value="ECO:0007669"/>
    <property type="project" value="InterPro"/>
</dbReference>
<dbReference type="SUPFAM" id="SSF56553">
    <property type="entry name" value="Insert subdomain of RNA polymerase alpha subunit"/>
    <property type="match status" value="1"/>
</dbReference>
<gene>
    <name evidence="8" type="ORF">GMOD_00001991</name>
</gene>
<evidence type="ECO:0000256" key="5">
    <source>
        <dbReference type="ARBA" id="ARBA00023242"/>
    </source>
</evidence>
<reference evidence="8 9" key="1">
    <citation type="journal article" date="2014" name="PLoS ONE">
        <title>De novo Genome Assembly of the Fungal Plant Pathogen Pyrenophora semeniperda.</title>
        <authorList>
            <person name="Soliai M.M."/>
            <person name="Meyer S.E."/>
            <person name="Udall J.A."/>
            <person name="Elzinga D.E."/>
            <person name="Hermansen R.A."/>
            <person name="Bodily P.M."/>
            <person name="Hart A.A."/>
            <person name="Coleman C.E."/>
        </authorList>
    </citation>
    <scope>NUCLEOTIDE SEQUENCE [LARGE SCALE GENOMIC DNA]</scope>
    <source>
        <strain evidence="8 9">CCB06</strain>
        <tissue evidence="8">Mycelium</tissue>
    </source>
</reference>
<dbReference type="InterPro" id="IPR011263">
    <property type="entry name" value="DNA-dir_RNA_pol_RpoA/D/Rpb3"/>
</dbReference>
<dbReference type="InterPro" id="IPR011262">
    <property type="entry name" value="DNA-dir_RNA_pol_insert"/>
</dbReference>
<evidence type="ECO:0000256" key="4">
    <source>
        <dbReference type="ARBA" id="ARBA00023163"/>
    </source>
</evidence>
<dbReference type="Gene3D" id="3.30.1360.10">
    <property type="entry name" value="RNA polymerase, RBP11-like subunit"/>
    <property type="match status" value="1"/>
</dbReference>